<dbReference type="PROSITE" id="PS51379">
    <property type="entry name" value="4FE4S_FER_2"/>
    <property type="match status" value="2"/>
</dbReference>
<evidence type="ECO:0000256" key="6">
    <source>
        <dbReference type="ARBA" id="ARBA00023014"/>
    </source>
</evidence>
<keyword evidence="7" id="KW-1133">Transmembrane helix</keyword>
<organism evidence="9 10">
    <name type="scientific">Lancefieldella rimae (strain ATCC 49626 / DSM 7090 / CCUG 31168 / NBRC 15546 / VPI D140H-11A)</name>
    <name type="common">Atopobium rimae</name>
    <dbReference type="NCBI Taxonomy" id="553184"/>
    <lineage>
        <taxon>Bacteria</taxon>
        <taxon>Bacillati</taxon>
        <taxon>Actinomycetota</taxon>
        <taxon>Coriobacteriia</taxon>
        <taxon>Coriobacteriales</taxon>
        <taxon>Atopobiaceae</taxon>
        <taxon>Lancefieldella</taxon>
    </lineage>
</organism>
<dbReference type="Proteomes" id="UP000004070">
    <property type="component" value="Unassembled WGS sequence"/>
</dbReference>
<keyword evidence="3" id="KW-0479">Metal-binding</keyword>
<evidence type="ECO:0000256" key="7">
    <source>
        <dbReference type="SAM" id="Phobius"/>
    </source>
</evidence>
<proteinExistence type="predicted"/>
<keyword evidence="7" id="KW-0812">Transmembrane</keyword>
<dbReference type="Pfam" id="PF13237">
    <property type="entry name" value="Fer4_10"/>
    <property type="match status" value="1"/>
</dbReference>
<evidence type="ECO:0000256" key="5">
    <source>
        <dbReference type="ARBA" id="ARBA00023004"/>
    </source>
</evidence>
<dbReference type="InterPro" id="IPR017896">
    <property type="entry name" value="4Fe4S_Fe-S-bd"/>
</dbReference>
<keyword evidence="4" id="KW-0249">Electron transport</keyword>
<dbReference type="PANTHER" id="PTHR30176:SF3">
    <property type="entry name" value="FERREDOXIN-TYPE PROTEIN NAPH"/>
    <property type="match status" value="1"/>
</dbReference>
<keyword evidence="1" id="KW-0813">Transport</keyword>
<evidence type="ECO:0000256" key="2">
    <source>
        <dbReference type="ARBA" id="ARBA00022485"/>
    </source>
</evidence>
<dbReference type="GO" id="GO:0005886">
    <property type="term" value="C:plasma membrane"/>
    <property type="evidence" value="ECO:0007669"/>
    <property type="project" value="TreeGrafter"/>
</dbReference>
<keyword evidence="7" id="KW-0472">Membrane</keyword>
<gene>
    <name evidence="9" type="ORF">ATORI0001_1381</name>
</gene>
<sequence length="343" mass="37216">MNKVCTGARALGKRVWGFISRRGVVQACAAFLTNPHIPNFIKGTIYTGSAKSVCVPGLNCYSCPAATGACPIGAFQAVVGSSKFSFSYYITGILILIGTLLGRFVCGFLCPFGWVQDLLNKIPFPKKFSTKKLKWLRYVKYGILIVMVWALPALLQNAVGMGDPYFCKYVCPQGILEGAIPLSLADSSIKAALGTLFTMKFSILATIVLLSIMFYRPFCKWICPLGAFYSLFNRISILQYRVDKDACIKCGKCARTCKMDVDITKNNASLECIRCGECIKACPVHAIDSKLMLINREIAKSEKVAKAKTTAGTKVAAGTKAATNAKTAADTTAKTTAKVVRHK</sequence>
<evidence type="ECO:0000313" key="10">
    <source>
        <dbReference type="Proteomes" id="UP000004070"/>
    </source>
</evidence>
<dbReference type="GO" id="GO:0046872">
    <property type="term" value="F:metal ion binding"/>
    <property type="evidence" value="ECO:0007669"/>
    <property type="project" value="UniProtKB-KW"/>
</dbReference>
<reference evidence="9 10" key="1">
    <citation type="submission" date="2009-01" db="EMBL/GenBank/DDBJ databases">
        <authorList>
            <person name="Madupu R."/>
            <person name="Sebastian Y."/>
            <person name="Durkin A.S."/>
            <person name="Torralba M."/>
            <person name="Methe B."/>
            <person name="Sutton G.G."/>
            <person name="Strausberg R.L."/>
            <person name="Nelson K.E."/>
        </authorList>
    </citation>
    <scope>NUCLEOTIDE SEQUENCE [LARGE SCALE GENOMIC DNA]</scope>
    <source>
        <strain evidence="9 10">ATCC 49626</strain>
    </source>
</reference>
<name>B9CM43_LANR4</name>
<dbReference type="AlphaFoldDB" id="B9CM43"/>
<dbReference type="InterPro" id="IPR051684">
    <property type="entry name" value="Electron_Trans/Redox"/>
</dbReference>
<feature type="transmembrane region" description="Helical" evidence="7">
    <location>
        <begin position="191"/>
        <end position="215"/>
    </location>
</feature>
<evidence type="ECO:0000313" key="9">
    <source>
        <dbReference type="EMBL" id="EEE17615.1"/>
    </source>
</evidence>
<comment type="caution">
    <text evidence="9">The sequence shown here is derived from an EMBL/GenBank/DDBJ whole genome shotgun (WGS) entry which is preliminary data.</text>
</comment>
<dbReference type="InterPro" id="IPR017900">
    <property type="entry name" value="4Fe4S_Fe_S_CS"/>
</dbReference>
<feature type="domain" description="4Fe-4S ferredoxin-type" evidence="8">
    <location>
        <begin position="262"/>
        <end position="292"/>
    </location>
</feature>
<feature type="transmembrane region" description="Helical" evidence="7">
    <location>
        <begin position="135"/>
        <end position="155"/>
    </location>
</feature>
<evidence type="ECO:0000256" key="4">
    <source>
        <dbReference type="ARBA" id="ARBA00022982"/>
    </source>
</evidence>
<keyword evidence="6" id="KW-0411">Iron-sulfur</keyword>
<keyword evidence="5" id="KW-0408">Iron</keyword>
<dbReference type="Pfam" id="PF12801">
    <property type="entry name" value="Fer4_5"/>
    <property type="match status" value="4"/>
</dbReference>
<keyword evidence="2" id="KW-0004">4Fe-4S</keyword>
<accession>B9CM43</accession>
<feature type="transmembrane region" description="Helical" evidence="7">
    <location>
        <begin position="88"/>
        <end position="114"/>
    </location>
</feature>
<dbReference type="SUPFAM" id="SSF54862">
    <property type="entry name" value="4Fe-4S ferredoxins"/>
    <property type="match status" value="1"/>
</dbReference>
<evidence type="ECO:0000259" key="8">
    <source>
        <dbReference type="PROSITE" id="PS51379"/>
    </source>
</evidence>
<dbReference type="PANTHER" id="PTHR30176">
    <property type="entry name" value="FERREDOXIN-TYPE PROTEIN NAPH"/>
    <property type="match status" value="1"/>
</dbReference>
<dbReference type="GO" id="GO:0051539">
    <property type="term" value="F:4 iron, 4 sulfur cluster binding"/>
    <property type="evidence" value="ECO:0007669"/>
    <property type="project" value="UniProtKB-KW"/>
</dbReference>
<evidence type="ECO:0000256" key="1">
    <source>
        <dbReference type="ARBA" id="ARBA00022448"/>
    </source>
</evidence>
<protein>
    <submittedName>
        <fullName evidence="9">4Fe-4S binding domain protein</fullName>
    </submittedName>
</protein>
<dbReference type="EMBL" id="ACFE01000002">
    <property type="protein sequence ID" value="EEE17615.1"/>
    <property type="molecule type" value="Genomic_DNA"/>
</dbReference>
<dbReference type="STRING" id="1383.IV60_GL000777"/>
<dbReference type="eggNOG" id="COG0348">
    <property type="taxonomic scope" value="Bacteria"/>
</dbReference>
<dbReference type="Gene3D" id="3.30.70.20">
    <property type="match status" value="2"/>
</dbReference>
<evidence type="ECO:0000256" key="3">
    <source>
        <dbReference type="ARBA" id="ARBA00022723"/>
    </source>
</evidence>
<feature type="domain" description="4Fe-4S ferredoxin-type" evidence="8">
    <location>
        <begin position="238"/>
        <end position="261"/>
    </location>
</feature>
<dbReference type="PROSITE" id="PS00198">
    <property type="entry name" value="4FE4S_FER_1"/>
    <property type="match status" value="1"/>
</dbReference>